<dbReference type="EMBL" id="SDVB01000420">
    <property type="protein sequence ID" value="RYB95994.1"/>
    <property type="molecule type" value="Genomic_DNA"/>
</dbReference>
<accession>A0A4Q2S607</accession>
<organism evidence="2 3">
    <name type="scientific">Ciceribacter ferrooxidans</name>
    <dbReference type="NCBI Taxonomy" id="2509717"/>
    <lineage>
        <taxon>Bacteria</taxon>
        <taxon>Pseudomonadati</taxon>
        <taxon>Pseudomonadota</taxon>
        <taxon>Alphaproteobacteria</taxon>
        <taxon>Hyphomicrobiales</taxon>
        <taxon>Rhizobiaceae</taxon>
        <taxon>Ciceribacter</taxon>
    </lineage>
</organism>
<dbReference type="OrthoDB" id="7266613at2"/>
<sequence length="265" mass="29219">MHCFAKMAMLLVLVASPGTMSADGFDELYSARAIVTGQGEKNRETGFRDCLDRVLVRVSGDQRLTRRPEMKALRERAGTFVRSFSYRDRLAGRPIHDEQGTYDRPHDLTCRYDPGVIDELLASLGSRPWRDARPSLAVFLDVRRGDSRYRVSPDDPRDAAMRESFALGAEPMAMRVSFPSSADVDAWALGPGAPELARAAKAAGAELALVGKLIWSDADLGWTGTRRLAARREEYVWTVRGVNFDEAFRVAVRGAAQILSGNGSP</sequence>
<gene>
    <name evidence="2" type="ORF">EUU22_24635</name>
</gene>
<dbReference type="Proteomes" id="UP000291088">
    <property type="component" value="Unassembled WGS sequence"/>
</dbReference>
<name>A0A4Q2S607_9HYPH</name>
<reference evidence="2 3" key="1">
    <citation type="submission" date="2019-01" db="EMBL/GenBank/DDBJ databases">
        <authorList>
            <person name="Deng T."/>
        </authorList>
    </citation>
    <scope>NUCLEOTIDE SEQUENCE [LARGE SCALE GENOMIC DNA]</scope>
    <source>
        <strain evidence="2 3">F8825</strain>
    </source>
</reference>
<keyword evidence="1" id="KW-0732">Signal</keyword>
<dbReference type="InterPro" id="IPR018642">
    <property type="entry name" value="DUF2066"/>
</dbReference>
<feature type="chain" id="PRO_5020798561" evidence="1">
    <location>
        <begin position="22"/>
        <end position="265"/>
    </location>
</feature>
<evidence type="ECO:0000313" key="3">
    <source>
        <dbReference type="Proteomes" id="UP000291088"/>
    </source>
</evidence>
<keyword evidence="3" id="KW-1185">Reference proteome</keyword>
<feature type="signal peptide" evidence="1">
    <location>
        <begin position="1"/>
        <end position="21"/>
    </location>
</feature>
<dbReference type="AlphaFoldDB" id="A0A4Q2S607"/>
<proteinExistence type="predicted"/>
<evidence type="ECO:0000313" key="2">
    <source>
        <dbReference type="EMBL" id="RYB95994.1"/>
    </source>
</evidence>
<comment type="caution">
    <text evidence="2">The sequence shown here is derived from an EMBL/GenBank/DDBJ whole genome shotgun (WGS) entry which is preliminary data.</text>
</comment>
<evidence type="ECO:0000256" key="1">
    <source>
        <dbReference type="SAM" id="SignalP"/>
    </source>
</evidence>
<protein>
    <submittedName>
        <fullName evidence="2">DUF2066 domain-containing protein</fullName>
    </submittedName>
</protein>
<dbReference type="Pfam" id="PF09839">
    <property type="entry name" value="DUF2066"/>
    <property type="match status" value="1"/>
</dbReference>